<feature type="compositionally biased region" description="Low complexity" evidence="1">
    <location>
        <begin position="75"/>
        <end position="91"/>
    </location>
</feature>
<evidence type="ECO:0000256" key="1">
    <source>
        <dbReference type="SAM" id="MobiDB-lite"/>
    </source>
</evidence>
<protein>
    <submittedName>
        <fullName evidence="2">Uncharacterized protein</fullName>
    </submittedName>
</protein>
<comment type="caution">
    <text evidence="2">The sequence shown here is derived from an EMBL/GenBank/DDBJ whole genome shotgun (WGS) entry which is preliminary data.</text>
</comment>
<feature type="region of interest" description="Disordered" evidence="1">
    <location>
        <begin position="1"/>
        <end position="161"/>
    </location>
</feature>
<feature type="compositionally biased region" description="Polar residues" evidence="1">
    <location>
        <begin position="19"/>
        <end position="29"/>
    </location>
</feature>
<evidence type="ECO:0000313" key="3">
    <source>
        <dbReference type="Proteomes" id="UP001583177"/>
    </source>
</evidence>
<gene>
    <name evidence="2" type="ORF">Daus18300_001193</name>
</gene>
<evidence type="ECO:0000313" key="2">
    <source>
        <dbReference type="EMBL" id="KAL1881340.1"/>
    </source>
</evidence>
<dbReference type="EMBL" id="JAWRVE010000006">
    <property type="protein sequence ID" value="KAL1881340.1"/>
    <property type="molecule type" value="Genomic_DNA"/>
</dbReference>
<keyword evidence="3" id="KW-1185">Reference proteome</keyword>
<sequence>MASKRNPLRDLTPTEADLDNNTNGSSQAPGQGEKLREKATKALHGPDANPSLLGDPISLKAEASNNNPTPDEAGAKSLSSSSSASQSTAPSHQQGSSKDGGETLREKAAKKLHGPDANPSQLGDPISLKAEQSNNVPAPSEEGAHPDGPGQQAGKGRSSRL</sequence>
<organism evidence="2 3">
    <name type="scientific">Diaporthe australafricana</name>
    <dbReference type="NCBI Taxonomy" id="127596"/>
    <lineage>
        <taxon>Eukaryota</taxon>
        <taxon>Fungi</taxon>
        <taxon>Dikarya</taxon>
        <taxon>Ascomycota</taxon>
        <taxon>Pezizomycotina</taxon>
        <taxon>Sordariomycetes</taxon>
        <taxon>Sordariomycetidae</taxon>
        <taxon>Diaporthales</taxon>
        <taxon>Diaporthaceae</taxon>
        <taxon>Diaporthe</taxon>
    </lineage>
</organism>
<accession>A0ABR3Y078</accession>
<dbReference type="Proteomes" id="UP001583177">
    <property type="component" value="Unassembled WGS sequence"/>
</dbReference>
<feature type="compositionally biased region" description="Basic and acidic residues" evidence="1">
    <location>
        <begin position="99"/>
        <end position="109"/>
    </location>
</feature>
<name>A0ABR3Y078_9PEZI</name>
<proteinExistence type="predicted"/>
<reference evidence="2 3" key="1">
    <citation type="journal article" date="2024" name="IMA Fungus">
        <title>IMA Genome - F19 : A genome assembly and annotation guide to empower mycologists, including annotated draft genome sequences of Ceratocystis pirilliformis, Diaporthe australafricana, Fusarium ophioides, Paecilomyces lecythidis, and Sporothrix stenoceras.</title>
        <authorList>
            <person name="Aylward J."/>
            <person name="Wilson A.M."/>
            <person name="Visagie C.M."/>
            <person name="Spraker J."/>
            <person name="Barnes I."/>
            <person name="Buitendag C."/>
            <person name="Ceriani C."/>
            <person name="Del Mar Angel L."/>
            <person name="du Plessis D."/>
            <person name="Fuchs T."/>
            <person name="Gasser K."/>
            <person name="Kramer D."/>
            <person name="Li W."/>
            <person name="Munsamy K."/>
            <person name="Piso A."/>
            <person name="Price J.L."/>
            <person name="Sonnekus B."/>
            <person name="Thomas C."/>
            <person name="van der Nest A."/>
            <person name="van Dijk A."/>
            <person name="van Heerden A."/>
            <person name="van Vuuren N."/>
            <person name="Yilmaz N."/>
            <person name="Duong T.A."/>
            <person name="van der Merwe N.A."/>
            <person name="Wingfield M.J."/>
            <person name="Wingfield B.D."/>
        </authorList>
    </citation>
    <scope>NUCLEOTIDE SEQUENCE [LARGE SCALE GENOMIC DNA]</scope>
    <source>
        <strain evidence="2 3">CMW 18300</strain>
    </source>
</reference>